<evidence type="ECO:0000256" key="9">
    <source>
        <dbReference type="ARBA" id="ARBA00035120"/>
    </source>
</evidence>
<reference evidence="12" key="2">
    <citation type="submission" date="2021-04" db="EMBL/GenBank/DDBJ databases">
        <authorList>
            <person name="Gilroy R."/>
        </authorList>
    </citation>
    <scope>NUCLEOTIDE SEQUENCE</scope>
    <source>
        <strain evidence="12">CHK169-11906</strain>
    </source>
</reference>
<comment type="catalytic activity">
    <reaction evidence="10">
        <text>fluoride(in) = fluoride(out)</text>
        <dbReference type="Rhea" id="RHEA:76159"/>
        <dbReference type="ChEBI" id="CHEBI:17051"/>
    </reaction>
    <physiologicalReaction direction="left-to-right" evidence="10">
        <dbReference type="Rhea" id="RHEA:76160"/>
    </physiologicalReaction>
</comment>
<feature type="binding site" evidence="11">
    <location>
        <position position="75"/>
    </location>
    <ligand>
        <name>Na(+)</name>
        <dbReference type="ChEBI" id="CHEBI:29101"/>
        <note>structural</note>
    </ligand>
</feature>
<dbReference type="GO" id="GO:0140114">
    <property type="term" value="P:cellular detoxification of fluoride"/>
    <property type="evidence" value="ECO:0007669"/>
    <property type="project" value="UniProtKB-UniRule"/>
</dbReference>
<gene>
    <name evidence="11 12" type="primary">crcB</name>
    <name evidence="11" type="synonym">fluC</name>
    <name evidence="12" type="ORF">H9779_07095</name>
</gene>
<dbReference type="GO" id="GO:0005886">
    <property type="term" value="C:plasma membrane"/>
    <property type="evidence" value="ECO:0007669"/>
    <property type="project" value="UniProtKB-SubCell"/>
</dbReference>
<dbReference type="HAMAP" id="MF_00454">
    <property type="entry name" value="FluC"/>
    <property type="match status" value="1"/>
</dbReference>
<keyword evidence="2 11" id="KW-1003">Cell membrane</keyword>
<keyword evidence="8 11" id="KW-0407">Ion channel</keyword>
<evidence type="ECO:0000256" key="3">
    <source>
        <dbReference type="ARBA" id="ARBA00022519"/>
    </source>
</evidence>
<evidence type="ECO:0000256" key="5">
    <source>
        <dbReference type="ARBA" id="ARBA00022989"/>
    </source>
</evidence>
<keyword evidence="11" id="KW-0915">Sodium</keyword>
<dbReference type="PANTHER" id="PTHR28259:SF1">
    <property type="entry name" value="FLUORIDE EXPORT PROTEIN 1-RELATED"/>
    <property type="match status" value="1"/>
</dbReference>
<feature type="transmembrane region" description="Helical" evidence="11">
    <location>
        <begin position="33"/>
        <end position="54"/>
    </location>
</feature>
<dbReference type="EMBL" id="DWYR01000021">
    <property type="protein sequence ID" value="HJA99343.1"/>
    <property type="molecule type" value="Genomic_DNA"/>
</dbReference>
<evidence type="ECO:0000256" key="6">
    <source>
        <dbReference type="ARBA" id="ARBA00023065"/>
    </source>
</evidence>
<evidence type="ECO:0000256" key="2">
    <source>
        <dbReference type="ARBA" id="ARBA00022475"/>
    </source>
</evidence>
<evidence type="ECO:0000313" key="12">
    <source>
        <dbReference type="EMBL" id="HJA99343.1"/>
    </source>
</evidence>
<comment type="subcellular location">
    <subcellularLocation>
        <location evidence="1 11">Cell membrane</location>
        <topology evidence="1 11">Multi-pass membrane protein</topology>
    </subcellularLocation>
</comment>
<proteinExistence type="inferred from homology"/>
<dbReference type="Pfam" id="PF02537">
    <property type="entry name" value="CRCB"/>
    <property type="match status" value="1"/>
</dbReference>
<comment type="caution">
    <text evidence="12">The sequence shown here is derived from an EMBL/GenBank/DDBJ whole genome shotgun (WGS) entry which is preliminary data.</text>
</comment>
<evidence type="ECO:0000256" key="1">
    <source>
        <dbReference type="ARBA" id="ARBA00004651"/>
    </source>
</evidence>
<accession>A0A9D2L4Y2</accession>
<comment type="function">
    <text evidence="11">Fluoride-specific ion channel. Important for reducing fluoride concentration in the cell, thus reducing its toxicity.</text>
</comment>
<dbReference type="PANTHER" id="PTHR28259">
    <property type="entry name" value="FLUORIDE EXPORT PROTEIN 1-RELATED"/>
    <property type="match status" value="1"/>
</dbReference>
<evidence type="ECO:0000256" key="11">
    <source>
        <dbReference type="HAMAP-Rule" id="MF_00454"/>
    </source>
</evidence>
<dbReference type="AlphaFoldDB" id="A0A9D2L4Y2"/>
<keyword evidence="4 11" id="KW-0812">Transmembrane</keyword>
<keyword evidence="3" id="KW-0997">Cell inner membrane</keyword>
<comment type="similarity">
    <text evidence="9 11">Belongs to the fluoride channel Fluc/FEX (TC 1.A.43) family.</text>
</comment>
<evidence type="ECO:0000256" key="10">
    <source>
        <dbReference type="ARBA" id="ARBA00035585"/>
    </source>
</evidence>
<feature type="binding site" evidence="11">
    <location>
        <position position="72"/>
    </location>
    <ligand>
        <name>Na(+)</name>
        <dbReference type="ChEBI" id="CHEBI:29101"/>
        <note>structural</note>
    </ligand>
</feature>
<dbReference type="NCBIfam" id="TIGR00494">
    <property type="entry name" value="crcB"/>
    <property type="match status" value="1"/>
</dbReference>
<dbReference type="InterPro" id="IPR003691">
    <property type="entry name" value="FluC"/>
</dbReference>
<evidence type="ECO:0000256" key="4">
    <source>
        <dbReference type="ARBA" id="ARBA00022692"/>
    </source>
</evidence>
<keyword evidence="6 11" id="KW-0406">Ion transport</keyword>
<protein>
    <recommendedName>
        <fullName evidence="11">Fluoride-specific ion channel FluC</fullName>
    </recommendedName>
</protein>
<evidence type="ECO:0000256" key="7">
    <source>
        <dbReference type="ARBA" id="ARBA00023136"/>
    </source>
</evidence>
<dbReference type="GO" id="GO:0046872">
    <property type="term" value="F:metal ion binding"/>
    <property type="evidence" value="ECO:0007669"/>
    <property type="project" value="UniProtKB-KW"/>
</dbReference>
<keyword evidence="11" id="KW-0813">Transport</keyword>
<keyword evidence="5 11" id="KW-1133">Transmembrane helix</keyword>
<organism evidence="12 13">
    <name type="scientific">Candidatus Alistipes avicola</name>
    <dbReference type="NCBI Taxonomy" id="2838432"/>
    <lineage>
        <taxon>Bacteria</taxon>
        <taxon>Pseudomonadati</taxon>
        <taxon>Bacteroidota</taxon>
        <taxon>Bacteroidia</taxon>
        <taxon>Bacteroidales</taxon>
        <taxon>Rikenellaceae</taxon>
        <taxon>Alistipes</taxon>
    </lineage>
</organism>
<feature type="transmembrane region" description="Helical" evidence="11">
    <location>
        <begin position="61"/>
        <end position="81"/>
    </location>
</feature>
<dbReference type="Proteomes" id="UP000824259">
    <property type="component" value="Unassembled WGS sequence"/>
</dbReference>
<sequence length="123" mass="12821">MLREIIAVGIGGALGSMSRYVVSYVWLAGQTFGGFPAGTFTVNTLGSLLMGFLIEFLNGGTAVWLLTVGFCGGFTTFSTFSADVVRLLKSGDYGSAALCIGLNLAVCILCILIGFVAGKYVKN</sequence>
<feature type="transmembrane region" description="Helical" evidence="11">
    <location>
        <begin position="93"/>
        <end position="117"/>
    </location>
</feature>
<feature type="transmembrane region" description="Helical" evidence="11">
    <location>
        <begin position="5"/>
        <end position="27"/>
    </location>
</feature>
<keyword evidence="7 11" id="KW-0472">Membrane</keyword>
<name>A0A9D2L4Y2_9BACT</name>
<reference evidence="12" key="1">
    <citation type="journal article" date="2021" name="PeerJ">
        <title>Extensive microbial diversity within the chicken gut microbiome revealed by metagenomics and culture.</title>
        <authorList>
            <person name="Gilroy R."/>
            <person name="Ravi A."/>
            <person name="Getino M."/>
            <person name="Pursley I."/>
            <person name="Horton D.L."/>
            <person name="Alikhan N.F."/>
            <person name="Baker D."/>
            <person name="Gharbi K."/>
            <person name="Hall N."/>
            <person name="Watson M."/>
            <person name="Adriaenssens E.M."/>
            <person name="Foster-Nyarko E."/>
            <person name="Jarju S."/>
            <person name="Secka A."/>
            <person name="Antonio M."/>
            <person name="Oren A."/>
            <person name="Chaudhuri R.R."/>
            <person name="La Ragione R."/>
            <person name="Hildebrand F."/>
            <person name="Pallen M.J."/>
        </authorList>
    </citation>
    <scope>NUCLEOTIDE SEQUENCE</scope>
    <source>
        <strain evidence="12">CHK169-11906</strain>
    </source>
</reference>
<evidence type="ECO:0000313" key="13">
    <source>
        <dbReference type="Proteomes" id="UP000824259"/>
    </source>
</evidence>
<dbReference type="GO" id="GO:0062054">
    <property type="term" value="F:fluoride channel activity"/>
    <property type="evidence" value="ECO:0007669"/>
    <property type="project" value="UniProtKB-UniRule"/>
</dbReference>
<comment type="activity regulation">
    <text evidence="11">Na(+) is not transported, but it plays an essential structural role and its presence is essential for fluoride channel function.</text>
</comment>
<evidence type="ECO:0000256" key="8">
    <source>
        <dbReference type="ARBA" id="ARBA00023303"/>
    </source>
</evidence>
<keyword evidence="11" id="KW-0479">Metal-binding</keyword>